<dbReference type="EMBL" id="JBIAQY010000002">
    <property type="protein sequence ID" value="MFF3567160.1"/>
    <property type="molecule type" value="Genomic_DNA"/>
</dbReference>
<protein>
    <submittedName>
        <fullName evidence="1">Uncharacterized protein</fullName>
    </submittedName>
</protein>
<reference evidence="1 2" key="1">
    <citation type="submission" date="2024-10" db="EMBL/GenBank/DDBJ databases">
        <title>The Natural Products Discovery Center: Release of the First 8490 Sequenced Strains for Exploring Actinobacteria Biosynthetic Diversity.</title>
        <authorList>
            <person name="Kalkreuter E."/>
            <person name="Kautsar S.A."/>
            <person name="Yang D."/>
            <person name="Bader C.D."/>
            <person name="Teijaro C.N."/>
            <person name="Fluegel L."/>
            <person name="Davis C.M."/>
            <person name="Simpson J.R."/>
            <person name="Lauterbach L."/>
            <person name="Steele A.D."/>
            <person name="Gui C."/>
            <person name="Meng S."/>
            <person name="Li G."/>
            <person name="Viehrig K."/>
            <person name="Ye F."/>
            <person name="Su P."/>
            <person name="Kiefer A.F."/>
            <person name="Nichols A."/>
            <person name="Cepeda A.J."/>
            <person name="Yan W."/>
            <person name="Fan B."/>
            <person name="Jiang Y."/>
            <person name="Adhikari A."/>
            <person name="Zheng C.-J."/>
            <person name="Schuster L."/>
            <person name="Cowan T.M."/>
            <person name="Smanski M.J."/>
            <person name="Chevrette M.G."/>
            <person name="De Carvalho L.P.S."/>
            <person name="Shen B."/>
        </authorList>
    </citation>
    <scope>NUCLEOTIDE SEQUENCE [LARGE SCALE GENOMIC DNA]</scope>
    <source>
        <strain evidence="1 2">NPDC002593</strain>
    </source>
</reference>
<organism evidence="1 2">
    <name type="scientific">Nocardia jiangxiensis</name>
    <dbReference type="NCBI Taxonomy" id="282685"/>
    <lineage>
        <taxon>Bacteria</taxon>
        <taxon>Bacillati</taxon>
        <taxon>Actinomycetota</taxon>
        <taxon>Actinomycetes</taxon>
        <taxon>Mycobacteriales</taxon>
        <taxon>Nocardiaceae</taxon>
        <taxon>Nocardia</taxon>
    </lineage>
</organism>
<evidence type="ECO:0000313" key="1">
    <source>
        <dbReference type="EMBL" id="MFF3567160.1"/>
    </source>
</evidence>
<sequence length="62" mass="6567">MTDTAFTFPTGGVITYHGAADADAYDDSLNAQWLRTALDHILTGGPAIADTEPIGCTIKWTP</sequence>
<name>A0ABW6RT20_9NOCA</name>
<keyword evidence="2" id="KW-1185">Reference proteome</keyword>
<evidence type="ECO:0000313" key="2">
    <source>
        <dbReference type="Proteomes" id="UP001601992"/>
    </source>
</evidence>
<gene>
    <name evidence="1" type="ORF">ACFYXQ_05190</name>
</gene>
<accession>A0ABW6RT20</accession>
<dbReference type="RefSeq" id="WP_157186372.1">
    <property type="nucleotide sequence ID" value="NZ_JBIAQY010000002.1"/>
</dbReference>
<proteinExistence type="predicted"/>
<dbReference type="Proteomes" id="UP001601992">
    <property type="component" value="Unassembled WGS sequence"/>
</dbReference>
<comment type="caution">
    <text evidence="1">The sequence shown here is derived from an EMBL/GenBank/DDBJ whole genome shotgun (WGS) entry which is preliminary data.</text>
</comment>